<name>A0AA41XE74_9MICO</name>
<feature type="compositionally biased region" description="Basic and acidic residues" evidence="1">
    <location>
        <begin position="416"/>
        <end position="433"/>
    </location>
</feature>
<reference evidence="4" key="1">
    <citation type="submission" date="2022-08" db="EMBL/GenBank/DDBJ databases">
        <authorList>
            <person name="Deng Y."/>
            <person name="Han X.-F."/>
            <person name="Zhang Y.-Q."/>
        </authorList>
    </citation>
    <scope>NUCLEOTIDE SEQUENCE</scope>
    <source>
        <strain evidence="4">CPCC 203407</strain>
    </source>
</reference>
<dbReference type="PROSITE" id="PS51257">
    <property type="entry name" value="PROKAR_LIPOPROTEIN"/>
    <property type="match status" value="1"/>
</dbReference>
<dbReference type="Gene3D" id="2.70.70.10">
    <property type="entry name" value="Glucose Permease (Domain IIA)"/>
    <property type="match status" value="1"/>
</dbReference>
<dbReference type="GO" id="GO:0004222">
    <property type="term" value="F:metalloendopeptidase activity"/>
    <property type="evidence" value="ECO:0007669"/>
    <property type="project" value="TreeGrafter"/>
</dbReference>
<dbReference type="CDD" id="cd12797">
    <property type="entry name" value="M23_peptidase"/>
    <property type="match status" value="1"/>
</dbReference>
<keyword evidence="5" id="KW-1185">Reference proteome</keyword>
<evidence type="ECO:0000313" key="4">
    <source>
        <dbReference type="EMBL" id="MCS5726549.1"/>
    </source>
</evidence>
<dbReference type="InterPro" id="IPR016047">
    <property type="entry name" value="M23ase_b-sheet_dom"/>
</dbReference>
<dbReference type="RefSeq" id="WP_259529062.1">
    <property type="nucleotide sequence ID" value="NZ_JANLCK010000005.1"/>
</dbReference>
<dbReference type="InterPro" id="IPR050570">
    <property type="entry name" value="Cell_wall_metabolism_enzyme"/>
</dbReference>
<dbReference type="SUPFAM" id="SSF51261">
    <property type="entry name" value="Duplicated hybrid motif"/>
    <property type="match status" value="1"/>
</dbReference>
<evidence type="ECO:0000256" key="1">
    <source>
        <dbReference type="SAM" id="MobiDB-lite"/>
    </source>
</evidence>
<feature type="compositionally biased region" description="Low complexity" evidence="1">
    <location>
        <begin position="35"/>
        <end position="45"/>
    </location>
</feature>
<dbReference type="Proteomes" id="UP001165587">
    <property type="component" value="Unassembled WGS sequence"/>
</dbReference>
<sequence length="433" mass="45983">MRRTPLRPPRAAAASALTLGLSGILLLTGCTAGSPASEPAAATPSPGAPTPTPVADGEDLTPDTSFTPLMASTTTTPAPVLGTDGKVHLAYELFLTNAVSLPYAVDSLDIADAETGDTLLTIGPDDIQSSITRLGDDAEGTDETGPITIDQSETWIAWIDVAVDPDAVPTRLQHTANGAIQRPDGQTVPVDAVINTTTISDAEAQMVSSPVAAGDWLMSEGCCSNYTHHRNGFAPINGQGLVPQRFAVDFYKVDAEGVTWEGDPSKPESYFSYREPIVSATSGTVVRAVDEFENSTSLPEPPPIPPIIETVGNHVVVEIEPGKYLLYGHMDPGSVTVKVGDTVEVGQELGLIGTSGNSTTPHLHFQLQTEPTFFPTDSLPWAFDEFTLLGTITERIWDDDLGLQPTGRLPIETTDPSDRTNEMPLDRDVVRLD</sequence>
<dbReference type="AlphaFoldDB" id="A0AA41XE74"/>
<dbReference type="EMBL" id="JANLCK010000005">
    <property type="protein sequence ID" value="MCS5726549.1"/>
    <property type="molecule type" value="Genomic_DNA"/>
</dbReference>
<accession>A0AA41XE74</accession>
<dbReference type="InterPro" id="IPR011055">
    <property type="entry name" value="Dup_hybrid_motif"/>
</dbReference>
<protein>
    <submittedName>
        <fullName evidence="4">M23 family metallopeptidase</fullName>
    </submittedName>
</protein>
<gene>
    <name evidence="4" type="ORF">N1028_11650</name>
</gene>
<feature type="signal peptide" evidence="2">
    <location>
        <begin position="1"/>
        <end position="36"/>
    </location>
</feature>
<feature type="region of interest" description="Disordered" evidence="1">
    <location>
        <begin position="407"/>
        <end position="433"/>
    </location>
</feature>
<evidence type="ECO:0000259" key="3">
    <source>
        <dbReference type="Pfam" id="PF01551"/>
    </source>
</evidence>
<feature type="chain" id="PRO_5041391798" evidence="2">
    <location>
        <begin position="37"/>
        <end position="433"/>
    </location>
</feature>
<comment type="caution">
    <text evidence="4">The sequence shown here is derived from an EMBL/GenBank/DDBJ whole genome shotgun (WGS) entry which is preliminary data.</text>
</comment>
<feature type="region of interest" description="Disordered" evidence="1">
    <location>
        <begin position="35"/>
        <end position="79"/>
    </location>
</feature>
<organism evidence="4 5">
    <name type="scientific">Herbiconiux oxytropis</name>
    <dbReference type="NCBI Taxonomy" id="2970915"/>
    <lineage>
        <taxon>Bacteria</taxon>
        <taxon>Bacillati</taxon>
        <taxon>Actinomycetota</taxon>
        <taxon>Actinomycetes</taxon>
        <taxon>Micrococcales</taxon>
        <taxon>Microbacteriaceae</taxon>
        <taxon>Herbiconiux</taxon>
    </lineage>
</organism>
<evidence type="ECO:0000256" key="2">
    <source>
        <dbReference type="SAM" id="SignalP"/>
    </source>
</evidence>
<proteinExistence type="predicted"/>
<keyword evidence="2" id="KW-0732">Signal</keyword>
<feature type="compositionally biased region" description="Polar residues" evidence="1">
    <location>
        <begin position="62"/>
        <end position="77"/>
    </location>
</feature>
<dbReference type="Pfam" id="PF01551">
    <property type="entry name" value="Peptidase_M23"/>
    <property type="match status" value="1"/>
</dbReference>
<evidence type="ECO:0000313" key="5">
    <source>
        <dbReference type="Proteomes" id="UP001165587"/>
    </source>
</evidence>
<dbReference type="PANTHER" id="PTHR21666:SF270">
    <property type="entry name" value="MUREIN HYDROLASE ACTIVATOR ENVC"/>
    <property type="match status" value="1"/>
</dbReference>
<dbReference type="PANTHER" id="PTHR21666">
    <property type="entry name" value="PEPTIDASE-RELATED"/>
    <property type="match status" value="1"/>
</dbReference>
<feature type="domain" description="M23ase beta-sheet core" evidence="3">
    <location>
        <begin position="274"/>
        <end position="369"/>
    </location>
</feature>